<feature type="transmembrane region" description="Helical" evidence="2">
    <location>
        <begin position="98"/>
        <end position="119"/>
    </location>
</feature>
<evidence type="ECO:0000313" key="4">
    <source>
        <dbReference type="Proteomes" id="UP000631535"/>
    </source>
</evidence>
<protein>
    <recommendedName>
        <fullName evidence="5">DUF485 domain-containing protein</fullName>
    </recommendedName>
</protein>
<evidence type="ECO:0000256" key="2">
    <source>
        <dbReference type="SAM" id="Phobius"/>
    </source>
</evidence>
<feature type="transmembrane region" description="Helical" evidence="2">
    <location>
        <begin position="67"/>
        <end position="86"/>
    </location>
</feature>
<feature type="compositionally biased region" description="Basic and acidic residues" evidence="1">
    <location>
        <begin position="1"/>
        <end position="12"/>
    </location>
</feature>
<dbReference type="Pfam" id="PF04341">
    <property type="entry name" value="DUF485"/>
    <property type="match status" value="1"/>
</dbReference>
<dbReference type="RefSeq" id="WP_189037737.1">
    <property type="nucleotide sequence ID" value="NZ_BMMP01000009.1"/>
</dbReference>
<evidence type="ECO:0000256" key="1">
    <source>
        <dbReference type="SAM" id="MobiDB-lite"/>
    </source>
</evidence>
<gene>
    <name evidence="3" type="ORF">GCM10012287_31290</name>
</gene>
<evidence type="ECO:0000313" key="3">
    <source>
        <dbReference type="EMBL" id="GGO50770.1"/>
    </source>
</evidence>
<organism evidence="3 4">
    <name type="scientific">Streptomyces daqingensis</name>
    <dbReference type="NCBI Taxonomy" id="1472640"/>
    <lineage>
        <taxon>Bacteria</taxon>
        <taxon>Bacillati</taxon>
        <taxon>Actinomycetota</taxon>
        <taxon>Actinomycetes</taxon>
        <taxon>Kitasatosporales</taxon>
        <taxon>Streptomycetaceae</taxon>
        <taxon>Streptomyces</taxon>
    </lineage>
</organism>
<evidence type="ECO:0008006" key="5">
    <source>
        <dbReference type="Google" id="ProtNLM"/>
    </source>
</evidence>
<keyword evidence="2" id="KW-1133">Transmembrane helix</keyword>
<sequence length="153" mass="16824">MAFSTDDHRGFPDDYGTYPPPPPYPPWHPQPPPPSHGPPPGYPPSVPARENTALHQLRSAYRLLRRGMAAALLAYYSAFLVMAAYLPDVMGAKVAGNLNLGVCLGLSLVPITLAAILVYEFLARSTVDPVAHRVRIVEAEAREKARAQQRWSR</sequence>
<keyword evidence="4" id="KW-1185">Reference proteome</keyword>
<keyword evidence="2" id="KW-0812">Transmembrane</keyword>
<feature type="region of interest" description="Disordered" evidence="1">
    <location>
        <begin position="1"/>
        <end position="48"/>
    </location>
</feature>
<name>A0ABQ2MFT0_9ACTN</name>
<accession>A0ABQ2MFT0</accession>
<dbReference type="Proteomes" id="UP000631535">
    <property type="component" value="Unassembled WGS sequence"/>
</dbReference>
<dbReference type="InterPro" id="IPR007436">
    <property type="entry name" value="DUF485"/>
</dbReference>
<dbReference type="EMBL" id="BMMP01000009">
    <property type="protein sequence ID" value="GGO50770.1"/>
    <property type="molecule type" value="Genomic_DNA"/>
</dbReference>
<feature type="compositionally biased region" description="Pro residues" evidence="1">
    <location>
        <begin position="18"/>
        <end position="46"/>
    </location>
</feature>
<comment type="caution">
    <text evidence="3">The sequence shown here is derived from an EMBL/GenBank/DDBJ whole genome shotgun (WGS) entry which is preliminary data.</text>
</comment>
<reference evidence="4" key="1">
    <citation type="journal article" date="2019" name="Int. J. Syst. Evol. Microbiol.">
        <title>The Global Catalogue of Microorganisms (GCM) 10K type strain sequencing project: providing services to taxonomists for standard genome sequencing and annotation.</title>
        <authorList>
            <consortium name="The Broad Institute Genomics Platform"/>
            <consortium name="The Broad Institute Genome Sequencing Center for Infectious Disease"/>
            <person name="Wu L."/>
            <person name="Ma J."/>
        </authorList>
    </citation>
    <scope>NUCLEOTIDE SEQUENCE [LARGE SCALE GENOMIC DNA]</scope>
    <source>
        <strain evidence="4">CGMCC 4.7178</strain>
    </source>
</reference>
<keyword evidence="2" id="KW-0472">Membrane</keyword>
<proteinExistence type="predicted"/>